<accession>A0A9D4UZY6</accession>
<sequence length="131" mass="14430">MAPPTILLVKKLFTNVITPSCGSTLAAGYDVSSAYDDVVPTRGKLLSKLTSPLQFRRDICTLSAWIWYCVETDVGAGVIDADYRGHPVGVVLFNFLIMTLLPMLRIVWLTLFLKGSLKPEVMDNLEAVVIL</sequence>
<dbReference type="InterPro" id="IPR036157">
    <property type="entry name" value="dUTPase-like_sf"/>
</dbReference>
<dbReference type="Proteomes" id="UP000886520">
    <property type="component" value="Chromosome 8"/>
</dbReference>
<name>A0A9D4UZY6_ADICA</name>
<dbReference type="GO" id="GO:0000287">
    <property type="term" value="F:magnesium ion binding"/>
    <property type="evidence" value="ECO:0007669"/>
    <property type="project" value="InterPro"/>
</dbReference>
<dbReference type="GO" id="GO:0046081">
    <property type="term" value="P:dUTP catabolic process"/>
    <property type="evidence" value="ECO:0007669"/>
    <property type="project" value="InterPro"/>
</dbReference>
<keyword evidence="1" id="KW-0472">Membrane</keyword>
<dbReference type="SUPFAM" id="SSF51283">
    <property type="entry name" value="dUTPase-like"/>
    <property type="match status" value="1"/>
</dbReference>
<gene>
    <name evidence="2" type="ORF">GOP47_0009006</name>
</gene>
<dbReference type="GO" id="GO:0006226">
    <property type="term" value="P:dUMP biosynthetic process"/>
    <property type="evidence" value="ECO:0007669"/>
    <property type="project" value="InterPro"/>
</dbReference>
<proteinExistence type="predicted"/>
<dbReference type="AlphaFoldDB" id="A0A9D4UZY6"/>
<dbReference type="GO" id="GO:0004170">
    <property type="term" value="F:dUTP diphosphatase activity"/>
    <property type="evidence" value="ECO:0007669"/>
    <property type="project" value="InterPro"/>
</dbReference>
<feature type="transmembrane region" description="Helical" evidence="1">
    <location>
        <begin position="91"/>
        <end position="113"/>
    </location>
</feature>
<dbReference type="EMBL" id="JABFUD020000008">
    <property type="protein sequence ID" value="KAI5076941.1"/>
    <property type="molecule type" value="Genomic_DNA"/>
</dbReference>
<reference evidence="2" key="1">
    <citation type="submission" date="2021-01" db="EMBL/GenBank/DDBJ databases">
        <title>Adiantum capillus-veneris genome.</title>
        <authorList>
            <person name="Fang Y."/>
            <person name="Liao Q."/>
        </authorList>
    </citation>
    <scope>NUCLEOTIDE SEQUENCE</scope>
    <source>
        <strain evidence="2">H3</strain>
        <tissue evidence="2">Leaf</tissue>
    </source>
</reference>
<dbReference type="Gene3D" id="2.70.40.10">
    <property type="match status" value="1"/>
</dbReference>
<organism evidence="2 3">
    <name type="scientific">Adiantum capillus-veneris</name>
    <name type="common">Maidenhair fern</name>
    <dbReference type="NCBI Taxonomy" id="13818"/>
    <lineage>
        <taxon>Eukaryota</taxon>
        <taxon>Viridiplantae</taxon>
        <taxon>Streptophyta</taxon>
        <taxon>Embryophyta</taxon>
        <taxon>Tracheophyta</taxon>
        <taxon>Polypodiopsida</taxon>
        <taxon>Polypodiidae</taxon>
        <taxon>Polypodiales</taxon>
        <taxon>Pteridineae</taxon>
        <taxon>Pteridaceae</taxon>
        <taxon>Vittarioideae</taxon>
        <taxon>Adiantum</taxon>
    </lineage>
</organism>
<dbReference type="InterPro" id="IPR008181">
    <property type="entry name" value="dUTPase"/>
</dbReference>
<dbReference type="PANTHER" id="PTHR11241:SF0">
    <property type="entry name" value="DEOXYURIDINE 5'-TRIPHOSPHATE NUCLEOTIDOHYDROLASE"/>
    <property type="match status" value="1"/>
</dbReference>
<comment type="caution">
    <text evidence="2">The sequence shown here is derived from an EMBL/GenBank/DDBJ whole genome shotgun (WGS) entry which is preliminary data.</text>
</comment>
<keyword evidence="1" id="KW-0812">Transmembrane</keyword>
<evidence type="ECO:0000313" key="3">
    <source>
        <dbReference type="Proteomes" id="UP000886520"/>
    </source>
</evidence>
<keyword evidence="3" id="KW-1185">Reference proteome</keyword>
<evidence type="ECO:0000256" key="1">
    <source>
        <dbReference type="SAM" id="Phobius"/>
    </source>
</evidence>
<dbReference type="PANTHER" id="PTHR11241">
    <property type="entry name" value="DEOXYURIDINE 5'-TRIPHOSPHATE NUCLEOTIDOHYDROLASE"/>
    <property type="match status" value="1"/>
</dbReference>
<protein>
    <submittedName>
        <fullName evidence="2">Uncharacterized protein</fullName>
    </submittedName>
</protein>
<dbReference type="OrthoDB" id="10261072at2759"/>
<evidence type="ECO:0000313" key="2">
    <source>
        <dbReference type="EMBL" id="KAI5076941.1"/>
    </source>
</evidence>
<keyword evidence="1" id="KW-1133">Transmembrane helix</keyword>